<gene>
    <name evidence="2" type="ORF">SAMN05421640_1996</name>
</gene>
<dbReference type="InterPro" id="IPR013879">
    <property type="entry name" value="DUF1761"/>
</dbReference>
<evidence type="ECO:0000313" key="3">
    <source>
        <dbReference type="Proteomes" id="UP000198393"/>
    </source>
</evidence>
<feature type="transmembrane region" description="Helical" evidence="1">
    <location>
        <begin position="82"/>
        <end position="102"/>
    </location>
</feature>
<sequence length="138" mass="14972">MTAKNRVLATLVGFVVFFLLGWLFYGFLLMDFYADNAGSATNVMRAEEDMVWWALIVGNLLQAYFLVYIFGKWANITTFSGGLKAGAILGLILGLGMNLTMFGTSNMMNLTGALVDPFVSMIMMGITGGVIGAMLGRK</sequence>
<protein>
    <recommendedName>
        <fullName evidence="4">DUF1761 domain-containing protein</fullName>
    </recommendedName>
</protein>
<keyword evidence="1" id="KW-1133">Transmembrane helix</keyword>
<dbReference type="RefSeq" id="WP_089356712.1">
    <property type="nucleotide sequence ID" value="NZ_FZPD01000003.1"/>
</dbReference>
<name>A0A239J4U7_EKHLU</name>
<accession>A0A239J4U7</accession>
<keyword evidence="1" id="KW-0812">Transmembrane</keyword>
<organism evidence="2 3">
    <name type="scientific">Ekhidna lutea</name>
    <dbReference type="NCBI Taxonomy" id="447679"/>
    <lineage>
        <taxon>Bacteria</taxon>
        <taxon>Pseudomonadati</taxon>
        <taxon>Bacteroidota</taxon>
        <taxon>Cytophagia</taxon>
        <taxon>Cytophagales</taxon>
        <taxon>Reichenbachiellaceae</taxon>
        <taxon>Ekhidna</taxon>
    </lineage>
</organism>
<feature type="transmembrane region" description="Helical" evidence="1">
    <location>
        <begin position="50"/>
        <end position="70"/>
    </location>
</feature>
<feature type="transmembrane region" description="Helical" evidence="1">
    <location>
        <begin position="114"/>
        <end position="135"/>
    </location>
</feature>
<dbReference type="AlphaFoldDB" id="A0A239J4U7"/>
<dbReference type="Proteomes" id="UP000198393">
    <property type="component" value="Unassembled WGS sequence"/>
</dbReference>
<proteinExistence type="predicted"/>
<keyword evidence="1" id="KW-0472">Membrane</keyword>
<evidence type="ECO:0008006" key="4">
    <source>
        <dbReference type="Google" id="ProtNLM"/>
    </source>
</evidence>
<dbReference type="Pfam" id="PF08570">
    <property type="entry name" value="DUF1761"/>
    <property type="match status" value="1"/>
</dbReference>
<evidence type="ECO:0000313" key="2">
    <source>
        <dbReference type="EMBL" id="SNT01056.1"/>
    </source>
</evidence>
<evidence type="ECO:0000256" key="1">
    <source>
        <dbReference type="SAM" id="Phobius"/>
    </source>
</evidence>
<feature type="transmembrane region" description="Helical" evidence="1">
    <location>
        <begin position="7"/>
        <end position="30"/>
    </location>
</feature>
<keyword evidence="3" id="KW-1185">Reference proteome</keyword>
<dbReference type="OrthoDB" id="1437499at2"/>
<reference evidence="2 3" key="1">
    <citation type="submission" date="2017-06" db="EMBL/GenBank/DDBJ databases">
        <authorList>
            <person name="Kim H.J."/>
            <person name="Triplett B.A."/>
        </authorList>
    </citation>
    <scope>NUCLEOTIDE SEQUENCE [LARGE SCALE GENOMIC DNA]</scope>
    <source>
        <strain evidence="2 3">DSM 19307</strain>
    </source>
</reference>
<dbReference type="EMBL" id="FZPD01000003">
    <property type="protein sequence ID" value="SNT01056.1"/>
    <property type="molecule type" value="Genomic_DNA"/>
</dbReference>